<dbReference type="InterPro" id="IPR032675">
    <property type="entry name" value="LRR_dom_sf"/>
</dbReference>
<keyword evidence="2 4" id="KW-0732">Signal</keyword>
<evidence type="ECO:0000256" key="4">
    <source>
        <dbReference type="SAM" id="SignalP"/>
    </source>
</evidence>
<dbReference type="GO" id="GO:0005930">
    <property type="term" value="C:axoneme"/>
    <property type="evidence" value="ECO:0007669"/>
    <property type="project" value="UniProtKB-SubCell"/>
</dbReference>
<comment type="subcellular location">
    <subcellularLocation>
        <location evidence="1">Cytoplasm</location>
        <location evidence="1">Cytoskeleton</location>
        <location evidence="1">Cilium axoneme</location>
    </subcellularLocation>
</comment>
<evidence type="ECO:0000256" key="1">
    <source>
        <dbReference type="ARBA" id="ARBA00004430"/>
    </source>
</evidence>
<evidence type="ECO:0000256" key="3">
    <source>
        <dbReference type="ARBA" id="ARBA00022737"/>
    </source>
</evidence>
<evidence type="ECO:0008006" key="7">
    <source>
        <dbReference type="Google" id="ProtNLM"/>
    </source>
</evidence>
<feature type="chain" id="PRO_5042211259" description="GP46-like surface antigen" evidence="4">
    <location>
        <begin position="29"/>
        <end position="122"/>
    </location>
</feature>
<evidence type="ECO:0000313" key="5">
    <source>
        <dbReference type="EMBL" id="KAK3281086.1"/>
    </source>
</evidence>
<dbReference type="FunFam" id="3.80.10.10:FF:000383">
    <property type="entry name" value="Leucine-rich repeat receptor protein kinase EMS1"/>
    <property type="match status" value="1"/>
</dbReference>
<keyword evidence="6" id="KW-1185">Reference proteome</keyword>
<name>A0AAE0LD56_9CHLO</name>
<dbReference type="EMBL" id="LGRX02004034">
    <property type="protein sequence ID" value="KAK3281086.1"/>
    <property type="molecule type" value="Genomic_DNA"/>
</dbReference>
<proteinExistence type="predicted"/>
<keyword evidence="3" id="KW-0677">Repeat</keyword>
<dbReference type="Gene3D" id="3.80.10.10">
    <property type="entry name" value="Ribonuclease Inhibitor"/>
    <property type="match status" value="1"/>
</dbReference>
<dbReference type="SUPFAM" id="SSF52058">
    <property type="entry name" value="L domain-like"/>
    <property type="match status" value="1"/>
</dbReference>
<reference evidence="5 6" key="1">
    <citation type="journal article" date="2015" name="Genome Biol. Evol.">
        <title>Comparative Genomics of a Bacterivorous Green Alga Reveals Evolutionary Causalities and Consequences of Phago-Mixotrophic Mode of Nutrition.</title>
        <authorList>
            <person name="Burns J.A."/>
            <person name="Paasch A."/>
            <person name="Narechania A."/>
            <person name="Kim E."/>
        </authorList>
    </citation>
    <scope>NUCLEOTIDE SEQUENCE [LARGE SCALE GENOMIC DNA]</scope>
    <source>
        <strain evidence="5 6">PLY_AMNH</strain>
    </source>
</reference>
<dbReference type="Pfam" id="PF13855">
    <property type="entry name" value="LRR_8"/>
    <property type="match status" value="1"/>
</dbReference>
<dbReference type="AlphaFoldDB" id="A0AAE0LD56"/>
<protein>
    <recommendedName>
        <fullName evidence="7">GP46-like surface antigen</fullName>
    </recommendedName>
</protein>
<comment type="caution">
    <text evidence="5">The sequence shown here is derived from an EMBL/GenBank/DDBJ whole genome shotgun (WGS) entry which is preliminary data.</text>
</comment>
<dbReference type="PANTHER" id="PTHR47988">
    <property type="entry name" value="SOMATIC EMBRYOGENESIS RECEPTOR KINASE 1"/>
    <property type="match status" value="1"/>
</dbReference>
<sequence length="122" mass="13494">MWSRLSLKALTMLLYLTIYIPLPYLAQGDNITQRSSYIDCQRTPSSCISLSLSRHSLTGTLPSQLGQLTAVTYLYLHYNSLTGTIPSQLGQLTAMTTLYLYYNSLTGTIPSQLGQLTALSHV</sequence>
<dbReference type="Proteomes" id="UP001190700">
    <property type="component" value="Unassembled WGS sequence"/>
</dbReference>
<organism evidence="5 6">
    <name type="scientific">Cymbomonas tetramitiformis</name>
    <dbReference type="NCBI Taxonomy" id="36881"/>
    <lineage>
        <taxon>Eukaryota</taxon>
        <taxon>Viridiplantae</taxon>
        <taxon>Chlorophyta</taxon>
        <taxon>Pyramimonadophyceae</taxon>
        <taxon>Pyramimonadales</taxon>
        <taxon>Pyramimonadaceae</taxon>
        <taxon>Cymbomonas</taxon>
    </lineage>
</organism>
<feature type="signal peptide" evidence="4">
    <location>
        <begin position="1"/>
        <end position="28"/>
    </location>
</feature>
<feature type="non-terminal residue" evidence="5">
    <location>
        <position position="122"/>
    </location>
</feature>
<gene>
    <name evidence="5" type="ORF">CYMTET_11104</name>
</gene>
<accession>A0AAE0LD56</accession>
<evidence type="ECO:0000313" key="6">
    <source>
        <dbReference type="Proteomes" id="UP001190700"/>
    </source>
</evidence>
<evidence type="ECO:0000256" key="2">
    <source>
        <dbReference type="ARBA" id="ARBA00022729"/>
    </source>
</evidence>
<dbReference type="InterPro" id="IPR001611">
    <property type="entry name" value="Leu-rich_rpt"/>
</dbReference>